<dbReference type="PROSITE" id="PS51904">
    <property type="entry name" value="GLYCOSYL_HYDROL_F25_2"/>
    <property type="match status" value="1"/>
</dbReference>
<dbReference type="GO" id="GO:0016052">
    <property type="term" value="P:carbohydrate catabolic process"/>
    <property type="evidence" value="ECO:0007669"/>
    <property type="project" value="TreeGrafter"/>
</dbReference>
<dbReference type="PANTHER" id="PTHR34135:SF2">
    <property type="entry name" value="LYSOZYME"/>
    <property type="match status" value="1"/>
</dbReference>
<feature type="chain" id="PRO_5030865127" evidence="4">
    <location>
        <begin position="34"/>
        <end position="347"/>
    </location>
</feature>
<dbReference type="Pfam" id="PF01183">
    <property type="entry name" value="Glyco_hydro_25"/>
    <property type="match status" value="1"/>
</dbReference>
<organism evidence="5 6">
    <name type="scientific">Corynebacterium humireducens</name>
    <dbReference type="NCBI Taxonomy" id="1223514"/>
    <lineage>
        <taxon>Bacteria</taxon>
        <taxon>Bacillati</taxon>
        <taxon>Actinomycetota</taxon>
        <taxon>Actinomycetes</taxon>
        <taxon>Mycobacteriales</taxon>
        <taxon>Corynebacteriaceae</taxon>
        <taxon>Corynebacterium</taxon>
    </lineage>
</organism>
<reference evidence="5 6" key="1">
    <citation type="journal article" date="2020" name="Biotechnol. Biofuels">
        <title>New insights from the biogas microbiome by comprehensive genome-resolved metagenomics of nearly 1600 species originating from multiple anaerobic digesters.</title>
        <authorList>
            <person name="Campanaro S."/>
            <person name="Treu L."/>
            <person name="Rodriguez-R L.M."/>
            <person name="Kovalovszki A."/>
            <person name="Ziels R.M."/>
            <person name="Maus I."/>
            <person name="Zhu X."/>
            <person name="Kougias P.G."/>
            <person name="Basile A."/>
            <person name="Luo G."/>
            <person name="Schluter A."/>
            <person name="Konstantinidis K.T."/>
            <person name="Angelidaki I."/>
        </authorList>
    </citation>
    <scope>NUCLEOTIDE SEQUENCE [LARGE SCALE GENOMIC DNA]</scope>
    <source>
        <strain evidence="5">AS15tlH2ME_198</strain>
    </source>
</reference>
<dbReference type="Gene3D" id="3.20.20.80">
    <property type="entry name" value="Glycosidases"/>
    <property type="match status" value="1"/>
</dbReference>
<dbReference type="GO" id="GO:0016998">
    <property type="term" value="P:cell wall macromolecule catabolic process"/>
    <property type="evidence" value="ECO:0007669"/>
    <property type="project" value="InterPro"/>
</dbReference>
<comment type="caution">
    <text evidence="5">The sequence shown here is derived from an EMBL/GenBank/DDBJ whole genome shotgun (WGS) entry which is preliminary data.</text>
</comment>
<dbReference type="CDD" id="cd00599">
    <property type="entry name" value="GH25_muramidase"/>
    <property type="match status" value="1"/>
</dbReference>
<keyword evidence="3" id="KW-0326">Glycosidase</keyword>
<dbReference type="AlphaFoldDB" id="A0A7X6PKQ2"/>
<dbReference type="GO" id="GO:0003796">
    <property type="term" value="F:lysozyme activity"/>
    <property type="evidence" value="ECO:0007669"/>
    <property type="project" value="InterPro"/>
</dbReference>
<gene>
    <name evidence="5" type="ORF">GX859_00120</name>
</gene>
<evidence type="ECO:0000256" key="3">
    <source>
        <dbReference type="ARBA" id="ARBA00023295"/>
    </source>
</evidence>
<evidence type="ECO:0000256" key="1">
    <source>
        <dbReference type="ARBA" id="ARBA00010646"/>
    </source>
</evidence>
<dbReference type="InterPro" id="IPR017853">
    <property type="entry name" value="GH"/>
</dbReference>
<evidence type="ECO:0000313" key="5">
    <source>
        <dbReference type="EMBL" id="NLA54696.1"/>
    </source>
</evidence>
<proteinExistence type="inferred from homology"/>
<keyword evidence="2 5" id="KW-0378">Hydrolase</keyword>
<evidence type="ECO:0000256" key="4">
    <source>
        <dbReference type="SAM" id="SignalP"/>
    </source>
</evidence>
<sequence>MSVLRRLRSLSRLTTVLVSAALALTLSAVPATAFPLSAPSGVDVSGYQRGHGAPIHWQDVAADGQSFAFIKATEGETWVNEHFLEDIHAADQSGLLVGTYHYARPAGDPRLQAAHYAATLAAAPQHSLPPVLDIEVNEGLDAARMQEWVGEFLAETERLTGRVPMIYTYRYFWKEHLADTDRFTRHPLWLAAYQNHAPEPMGGWSHITFWQRSETGRVAGINGDVDLNLFNGTEHQLAEFVAGNHIDLDGALERLTTREQEVLEPLGGDNTALTGLVLATEGGLLPEDTLPAAAEQVGIDPAVAAALGGQVSELIATDALPVADLENMMHNPDYTVGDLLILLDNAG</sequence>
<dbReference type="SMART" id="SM00641">
    <property type="entry name" value="Glyco_25"/>
    <property type="match status" value="1"/>
</dbReference>
<dbReference type="PANTHER" id="PTHR34135">
    <property type="entry name" value="LYSOZYME"/>
    <property type="match status" value="1"/>
</dbReference>
<dbReference type="GO" id="GO:0009253">
    <property type="term" value="P:peptidoglycan catabolic process"/>
    <property type="evidence" value="ECO:0007669"/>
    <property type="project" value="InterPro"/>
</dbReference>
<evidence type="ECO:0000313" key="6">
    <source>
        <dbReference type="Proteomes" id="UP000557899"/>
    </source>
</evidence>
<dbReference type="SUPFAM" id="SSF51445">
    <property type="entry name" value="(Trans)glycosidases"/>
    <property type="match status" value="1"/>
</dbReference>
<evidence type="ECO:0000256" key="2">
    <source>
        <dbReference type="ARBA" id="ARBA00022801"/>
    </source>
</evidence>
<dbReference type="Proteomes" id="UP000557899">
    <property type="component" value="Unassembled WGS sequence"/>
</dbReference>
<name>A0A7X6PKQ2_9CORY</name>
<dbReference type="EMBL" id="JAAZHI010000002">
    <property type="protein sequence ID" value="NLA54696.1"/>
    <property type="molecule type" value="Genomic_DNA"/>
</dbReference>
<protein>
    <submittedName>
        <fullName evidence="5">Hydrolase</fullName>
    </submittedName>
</protein>
<feature type="signal peptide" evidence="4">
    <location>
        <begin position="1"/>
        <end position="33"/>
    </location>
</feature>
<comment type="similarity">
    <text evidence="1">Belongs to the glycosyl hydrolase 25 family.</text>
</comment>
<keyword evidence="4" id="KW-0732">Signal</keyword>
<accession>A0A7X6PKQ2</accession>
<dbReference type="InterPro" id="IPR002053">
    <property type="entry name" value="Glyco_hydro_25"/>
</dbReference>
<dbReference type="InterPro" id="IPR018077">
    <property type="entry name" value="Glyco_hydro_fam25_subgr"/>
</dbReference>